<proteinExistence type="predicted"/>
<dbReference type="PANTHER" id="PTHR33710">
    <property type="entry name" value="BNAC02G09200D PROTEIN"/>
    <property type="match status" value="1"/>
</dbReference>
<dbReference type="EMBL" id="JAIQCV010000009">
    <property type="protein sequence ID" value="KAH1065180.1"/>
    <property type="molecule type" value="Genomic_DNA"/>
</dbReference>
<accession>A0A9D3UZJ5</accession>
<protein>
    <recommendedName>
        <fullName evidence="3">Endonuclease/exonuclease/phosphatase domain-containing protein</fullName>
    </recommendedName>
</protein>
<dbReference type="SUPFAM" id="SSF56219">
    <property type="entry name" value="DNase I-like"/>
    <property type="match status" value="1"/>
</dbReference>
<dbReference type="PANTHER" id="PTHR33710:SF64">
    <property type="entry name" value="ENDONUCLEASE_EXONUCLEASE_PHOSPHATASE DOMAIN-CONTAINING PROTEIN"/>
    <property type="match status" value="1"/>
</dbReference>
<dbReference type="Proteomes" id="UP000828251">
    <property type="component" value="Unassembled WGS sequence"/>
</dbReference>
<evidence type="ECO:0000313" key="1">
    <source>
        <dbReference type="EMBL" id="KAH1065180.1"/>
    </source>
</evidence>
<reference evidence="1 2" key="1">
    <citation type="journal article" date="2021" name="Plant Biotechnol. J.">
        <title>Multi-omics assisted identification of the key and species-specific regulatory components of drought-tolerant mechanisms in Gossypium stocksii.</title>
        <authorList>
            <person name="Yu D."/>
            <person name="Ke L."/>
            <person name="Zhang D."/>
            <person name="Wu Y."/>
            <person name="Sun Y."/>
            <person name="Mei J."/>
            <person name="Sun J."/>
            <person name="Sun Y."/>
        </authorList>
    </citation>
    <scope>NUCLEOTIDE SEQUENCE [LARGE SCALE GENOMIC DNA]</scope>
    <source>
        <strain evidence="2">cv. E1</strain>
        <tissue evidence="1">Leaf</tissue>
    </source>
</reference>
<keyword evidence="2" id="KW-1185">Reference proteome</keyword>
<dbReference type="AlphaFoldDB" id="A0A9D3UZJ5"/>
<comment type="caution">
    <text evidence="1">The sequence shown here is derived from an EMBL/GenBank/DDBJ whole genome shotgun (WGS) entry which is preliminary data.</text>
</comment>
<evidence type="ECO:0008006" key="3">
    <source>
        <dbReference type="Google" id="ProtNLM"/>
    </source>
</evidence>
<dbReference type="InterPro" id="IPR036691">
    <property type="entry name" value="Endo/exonu/phosph_ase_sf"/>
</dbReference>
<organism evidence="1 2">
    <name type="scientific">Gossypium stocksii</name>
    <dbReference type="NCBI Taxonomy" id="47602"/>
    <lineage>
        <taxon>Eukaryota</taxon>
        <taxon>Viridiplantae</taxon>
        <taxon>Streptophyta</taxon>
        <taxon>Embryophyta</taxon>
        <taxon>Tracheophyta</taxon>
        <taxon>Spermatophyta</taxon>
        <taxon>Magnoliopsida</taxon>
        <taxon>eudicotyledons</taxon>
        <taxon>Gunneridae</taxon>
        <taxon>Pentapetalae</taxon>
        <taxon>rosids</taxon>
        <taxon>malvids</taxon>
        <taxon>Malvales</taxon>
        <taxon>Malvaceae</taxon>
        <taxon>Malvoideae</taxon>
        <taxon>Gossypium</taxon>
    </lineage>
</organism>
<sequence>MADYFMRILSELRNQFASLWIVGGVFNVVRCISERSRCLGSKKGSREFDNFIHNCKLIDLPMVGKKFTWYGPDNKKSRLGRFLLEEFWLIQIKDIQQLGLKRSISDHFPILLADIEIDWNPRPFKFISMDG</sequence>
<dbReference type="OrthoDB" id="1881450at2759"/>
<dbReference type="Gene3D" id="3.60.10.10">
    <property type="entry name" value="Endonuclease/exonuclease/phosphatase"/>
    <property type="match status" value="1"/>
</dbReference>
<gene>
    <name evidence="1" type="ORF">J1N35_030167</name>
</gene>
<evidence type="ECO:0000313" key="2">
    <source>
        <dbReference type="Proteomes" id="UP000828251"/>
    </source>
</evidence>
<name>A0A9D3UZJ5_9ROSI</name>